<feature type="chain" id="PRO_5018314204" evidence="1">
    <location>
        <begin position="21"/>
        <end position="172"/>
    </location>
</feature>
<gene>
    <name evidence="2" type="ORF">D0869_02969</name>
</gene>
<name>A0A3M6X816_HORWE</name>
<sequence length="172" mass="18563">MSPLIYAVTALAGLVAATSASPSSHSKRNYKFQVQNWEAGCARAGCYYNFNVTGKRDGEKPAFKAYCSGDDSGYFKACELLKGPVGTEVAAELAPYDFTTANGIAAMGVSLSFTTNAETPYVISQKQLWQSQANPSNRVAYNYTGHYNATFNQFAAPTYDFKVKPDEVTAVA</sequence>
<evidence type="ECO:0000313" key="2">
    <source>
        <dbReference type="EMBL" id="RMX86608.1"/>
    </source>
</evidence>
<evidence type="ECO:0000313" key="3">
    <source>
        <dbReference type="Proteomes" id="UP000281245"/>
    </source>
</evidence>
<dbReference type="AlphaFoldDB" id="A0A3M6X816"/>
<reference evidence="2 3" key="1">
    <citation type="journal article" date="2018" name="BMC Genomics">
        <title>Genomic evidence for intraspecific hybridization in a clonal and extremely halotolerant yeast.</title>
        <authorList>
            <person name="Gostincar C."/>
            <person name="Stajich J.E."/>
            <person name="Zupancic J."/>
            <person name="Zalar P."/>
            <person name="Gunde-Cimerman N."/>
        </authorList>
    </citation>
    <scope>NUCLEOTIDE SEQUENCE [LARGE SCALE GENOMIC DNA]</scope>
    <source>
        <strain evidence="2 3">EXF-6656</strain>
    </source>
</reference>
<dbReference type="EMBL" id="QWIJ01000158">
    <property type="protein sequence ID" value="RMX86608.1"/>
    <property type="molecule type" value="Genomic_DNA"/>
</dbReference>
<comment type="caution">
    <text evidence="2">The sequence shown here is derived from an EMBL/GenBank/DDBJ whole genome shotgun (WGS) entry which is preliminary data.</text>
</comment>
<accession>A0A3M6X816</accession>
<organism evidence="2 3">
    <name type="scientific">Hortaea werneckii</name>
    <name type="common">Black yeast</name>
    <name type="synonym">Cladosporium werneckii</name>
    <dbReference type="NCBI Taxonomy" id="91943"/>
    <lineage>
        <taxon>Eukaryota</taxon>
        <taxon>Fungi</taxon>
        <taxon>Dikarya</taxon>
        <taxon>Ascomycota</taxon>
        <taxon>Pezizomycotina</taxon>
        <taxon>Dothideomycetes</taxon>
        <taxon>Dothideomycetidae</taxon>
        <taxon>Mycosphaerellales</taxon>
        <taxon>Teratosphaeriaceae</taxon>
        <taxon>Hortaea</taxon>
    </lineage>
</organism>
<protein>
    <submittedName>
        <fullName evidence="2">Uncharacterized protein</fullName>
    </submittedName>
</protein>
<evidence type="ECO:0000256" key="1">
    <source>
        <dbReference type="SAM" id="SignalP"/>
    </source>
</evidence>
<feature type="signal peptide" evidence="1">
    <location>
        <begin position="1"/>
        <end position="20"/>
    </location>
</feature>
<keyword evidence="1" id="KW-0732">Signal</keyword>
<dbReference type="Proteomes" id="UP000281245">
    <property type="component" value="Unassembled WGS sequence"/>
</dbReference>
<dbReference type="VEuPathDB" id="FungiDB:BTJ68_04006"/>
<dbReference type="OrthoDB" id="3508922at2759"/>
<proteinExistence type="predicted"/>